<organism evidence="1">
    <name type="scientific">bioreactor metagenome</name>
    <dbReference type="NCBI Taxonomy" id="1076179"/>
    <lineage>
        <taxon>unclassified sequences</taxon>
        <taxon>metagenomes</taxon>
        <taxon>ecological metagenomes</taxon>
    </lineage>
</organism>
<sequence length="119" mass="13834">MTKFGAVGPKRWHKSFQHKLLFYFQQLIEYAVTGTYAQNRLRTVGRYELDNSPVTKGYSVFPVENGCNAFSEVFRRFFANFKINATLIIFGEIFKYTRKDIAKDIAIRGSSEHQQRSGH</sequence>
<protein>
    <submittedName>
        <fullName evidence="1">Uncharacterized protein</fullName>
    </submittedName>
</protein>
<dbReference type="EMBL" id="VSSQ01081143">
    <property type="protein sequence ID" value="MPN30136.1"/>
    <property type="molecule type" value="Genomic_DNA"/>
</dbReference>
<name>A0A645GV53_9ZZZZ</name>
<evidence type="ECO:0000313" key="1">
    <source>
        <dbReference type="EMBL" id="MPN30136.1"/>
    </source>
</evidence>
<reference evidence="1" key="1">
    <citation type="submission" date="2019-08" db="EMBL/GenBank/DDBJ databases">
        <authorList>
            <person name="Kucharzyk K."/>
            <person name="Murdoch R.W."/>
            <person name="Higgins S."/>
            <person name="Loffler F."/>
        </authorList>
    </citation>
    <scope>NUCLEOTIDE SEQUENCE</scope>
</reference>
<accession>A0A645GV53</accession>
<dbReference type="AlphaFoldDB" id="A0A645GV53"/>
<gene>
    <name evidence="1" type="ORF">SDC9_177594</name>
</gene>
<comment type="caution">
    <text evidence="1">The sequence shown here is derived from an EMBL/GenBank/DDBJ whole genome shotgun (WGS) entry which is preliminary data.</text>
</comment>
<proteinExistence type="predicted"/>